<accession>A0A511HCY2</accession>
<proteinExistence type="predicted"/>
<gene>
    <name evidence="2" type="ORF">MVI01_31740</name>
</gene>
<dbReference type="Proteomes" id="UP000321224">
    <property type="component" value="Unassembled WGS sequence"/>
</dbReference>
<dbReference type="AlphaFoldDB" id="A0A511HCY2"/>
<dbReference type="EMBL" id="BJVY01000015">
    <property type="protein sequence ID" value="GEL71390.1"/>
    <property type="molecule type" value="Genomic_DNA"/>
</dbReference>
<evidence type="ECO:0000313" key="3">
    <source>
        <dbReference type="Proteomes" id="UP000321224"/>
    </source>
</evidence>
<evidence type="ECO:0000313" key="2">
    <source>
        <dbReference type="EMBL" id="GEL71390.1"/>
    </source>
</evidence>
<evidence type="ECO:0000256" key="1">
    <source>
        <dbReference type="SAM" id="MobiDB-lite"/>
    </source>
</evidence>
<organism evidence="2 3">
    <name type="scientific">Myxococcus virescens</name>
    <dbReference type="NCBI Taxonomy" id="83456"/>
    <lineage>
        <taxon>Bacteria</taxon>
        <taxon>Pseudomonadati</taxon>
        <taxon>Myxococcota</taxon>
        <taxon>Myxococcia</taxon>
        <taxon>Myxococcales</taxon>
        <taxon>Cystobacterineae</taxon>
        <taxon>Myxococcaceae</taxon>
        <taxon>Myxococcus</taxon>
    </lineage>
</organism>
<protein>
    <submittedName>
        <fullName evidence="2">Uncharacterized protein</fullName>
    </submittedName>
</protein>
<feature type="compositionally biased region" description="Basic and acidic residues" evidence="1">
    <location>
        <begin position="110"/>
        <end position="125"/>
    </location>
</feature>
<comment type="caution">
    <text evidence="2">The sequence shown here is derived from an EMBL/GenBank/DDBJ whole genome shotgun (WGS) entry which is preliminary data.</text>
</comment>
<name>A0A511HCY2_9BACT</name>
<feature type="region of interest" description="Disordered" evidence="1">
    <location>
        <begin position="110"/>
        <end position="136"/>
    </location>
</feature>
<reference evidence="2 3" key="1">
    <citation type="submission" date="2019-07" db="EMBL/GenBank/DDBJ databases">
        <title>Whole genome shotgun sequence of Myxococcus virescens NBRC 100334.</title>
        <authorList>
            <person name="Hosoyama A."/>
            <person name="Uohara A."/>
            <person name="Ohji S."/>
            <person name="Ichikawa N."/>
        </authorList>
    </citation>
    <scope>NUCLEOTIDE SEQUENCE [LARGE SCALE GENOMIC DNA]</scope>
    <source>
        <strain evidence="2 3">NBRC 100334</strain>
    </source>
</reference>
<sequence>MLRIRESQMSSLRSAAMDSRVAQLVTALLAEPSAAEPGWTRERLEPVVRRVVDRGIFALDDVRVYVQLAESLGDDFESQRRHAWMRSWLDDASVSDPVARLHRVVRERRRREDVAAQNQRKEAAFRLRHAPPGEGR</sequence>